<feature type="chain" id="PRO_5041960881" description="Galaxin-like repeats domain-containing protein" evidence="1">
    <location>
        <begin position="21"/>
        <end position="110"/>
    </location>
</feature>
<dbReference type="Pfam" id="PF24748">
    <property type="entry name" value="Galaxin_repeat"/>
    <property type="match status" value="1"/>
</dbReference>
<dbReference type="AlphaFoldDB" id="A0AAD9NLL8"/>
<gene>
    <name evidence="3" type="ORF">NP493_926g02063</name>
</gene>
<protein>
    <recommendedName>
        <fullName evidence="2">Galaxin-like repeats domain-containing protein</fullName>
    </recommendedName>
</protein>
<dbReference type="InterPro" id="IPR056601">
    <property type="entry name" value="Galaxin_dom"/>
</dbReference>
<evidence type="ECO:0000313" key="3">
    <source>
        <dbReference type="EMBL" id="KAK2172826.1"/>
    </source>
</evidence>
<sequence>MWKTFFALLVVASSVSWSEAGVCGEDRKPYDDENEVCCSGKIYKTDDDWLLCYDRTGGLTSYDPRFSVCCDNRIVDITPTVDCCDGHVLYNPQTSTCDAANHRVVEKEPK</sequence>
<feature type="signal peptide" evidence="1">
    <location>
        <begin position="1"/>
        <end position="20"/>
    </location>
</feature>
<proteinExistence type="predicted"/>
<reference evidence="3" key="1">
    <citation type="journal article" date="2023" name="Mol. Biol. Evol.">
        <title>Third-Generation Sequencing Reveals the Adaptive Role of the Epigenome in Three Deep-Sea Polychaetes.</title>
        <authorList>
            <person name="Perez M."/>
            <person name="Aroh O."/>
            <person name="Sun Y."/>
            <person name="Lan Y."/>
            <person name="Juniper S.K."/>
            <person name="Young C.R."/>
            <person name="Angers B."/>
            <person name="Qian P.Y."/>
        </authorList>
    </citation>
    <scope>NUCLEOTIDE SEQUENCE</scope>
    <source>
        <strain evidence="3">R07B-5</strain>
    </source>
</reference>
<dbReference type="Proteomes" id="UP001209878">
    <property type="component" value="Unassembled WGS sequence"/>
</dbReference>
<organism evidence="3 4">
    <name type="scientific">Ridgeia piscesae</name>
    <name type="common">Tubeworm</name>
    <dbReference type="NCBI Taxonomy" id="27915"/>
    <lineage>
        <taxon>Eukaryota</taxon>
        <taxon>Metazoa</taxon>
        <taxon>Spiralia</taxon>
        <taxon>Lophotrochozoa</taxon>
        <taxon>Annelida</taxon>
        <taxon>Polychaeta</taxon>
        <taxon>Sedentaria</taxon>
        <taxon>Canalipalpata</taxon>
        <taxon>Sabellida</taxon>
        <taxon>Siboglinidae</taxon>
        <taxon>Ridgeia</taxon>
    </lineage>
</organism>
<evidence type="ECO:0000259" key="2">
    <source>
        <dbReference type="Pfam" id="PF24748"/>
    </source>
</evidence>
<accession>A0AAD9NLL8</accession>
<keyword evidence="4" id="KW-1185">Reference proteome</keyword>
<evidence type="ECO:0000313" key="4">
    <source>
        <dbReference type="Proteomes" id="UP001209878"/>
    </source>
</evidence>
<dbReference type="EMBL" id="JAODUO010000926">
    <property type="protein sequence ID" value="KAK2172826.1"/>
    <property type="molecule type" value="Genomic_DNA"/>
</dbReference>
<name>A0AAD9NLL8_RIDPI</name>
<comment type="caution">
    <text evidence="3">The sequence shown here is derived from an EMBL/GenBank/DDBJ whole genome shotgun (WGS) entry which is preliminary data.</text>
</comment>
<feature type="domain" description="Galaxin-like repeats" evidence="2">
    <location>
        <begin position="23"/>
        <end position="97"/>
    </location>
</feature>
<keyword evidence="1" id="KW-0732">Signal</keyword>
<evidence type="ECO:0000256" key="1">
    <source>
        <dbReference type="SAM" id="SignalP"/>
    </source>
</evidence>